<protein>
    <recommendedName>
        <fullName evidence="1">DUF7869 domain-containing protein</fullName>
    </recommendedName>
</protein>
<organism evidence="2 3">
    <name type="scientific">Pocillopora meandrina</name>
    <dbReference type="NCBI Taxonomy" id="46732"/>
    <lineage>
        <taxon>Eukaryota</taxon>
        <taxon>Metazoa</taxon>
        <taxon>Cnidaria</taxon>
        <taxon>Anthozoa</taxon>
        <taxon>Hexacorallia</taxon>
        <taxon>Scleractinia</taxon>
        <taxon>Astrocoeniina</taxon>
        <taxon>Pocilloporidae</taxon>
        <taxon>Pocillopora</taxon>
    </lineage>
</organism>
<dbReference type="Pfam" id="PF25273">
    <property type="entry name" value="DUF7869"/>
    <property type="match status" value="1"/>
</dbReference>
<evidence type="ECO:0000313" key="3">
    <source>
        <dbReference type="Proteomes" id="UP001159428"/>
    </source>
</evidence>
<dbReference type="AlphaFoldDB" id="A0AAU9W979"/>
<name>A0AAU9W979_9CNID</name>
<dbReference type="PANTHER" id="PTHR33153">
    <property type="entry name" value="MYND-TYPE DOMAIN-CONTAINING PROTEIN"/>
    <property type="match status" value="1"/>
</dbReference>
<evidence type="ECO:0000313" key="2">
    <source>
        <dbReference type="EMBL" id="CAH3045793.1"/>
    </source>
</evidence>
<accession>A0AAU9W979</accession>
<proteinExistence type="predicted"/>
<dbReference type="PANTHER" id="PTHR33153:SF3">
    <property type="entry name" value="TRAFFICKING PROTEIN PARTICLE COMPLEX SUBUNIT 11 DOMAIN-CONTAINING PROTEIN"/>
    <property type="match status" value="1"/>
</dbReference>
<keyword evidence="3" id="KW-1185">Reference proteome</keyword>
<reference evidence="2 3" key="1">
    <citation type="submission" date="2022-05" db="EMBL/GenBank/DDBJ databases">
        <authorList>
            <consortium name="Genoscope - CEA"/>
            <person name="William W."/>
        </authorList>
    </citation>
    <scope>NUCLEOTIDE SEQUENCE [LARGE SCALE GENOMIC DNA]</scope>
</reference>
<sequence length="338" mass="39708">MVASIYQHALLKVTFTKKCWRKIKHSVSQQYPFLIFMAYGKGIFFMSPFPRKIALQNAQTAQNTSRRKRKTVDKARRAEIDHLLKLHLDLVWKRRVYYLHRYKARRYPSKYVANIADGMDQHTTNVPSVPITKAMSALTTVGTHLVGSIIHNGQAQNGKEIYGSFDYYQYPHDSNLTMTVLLEVLVRWSEEFDLPPILYLQFDNCVRENKNRYMFALLALLVEEKIFEKIRVNFLPVGNTHEDIDAFFGTCKILIYFTLHCHLGLLKALETCMKNPTPKPYMLKMVYDIKSWISDYCEELHEHTVPKCFKFTLNEDGKAVMHYRNWSHEPWKEPIAML</sequence>
<gene>
    <name evidence="2" type="ORF">PMEA_00032898</name>
</gene>
<evidence type="ECO:0000259" key="1">
    <source>
        <dbReference type="Pfam" id="PF25273"/>
    </source>
</evidence>
<dbReference type="InterPro" id="IPR057191">
    <property type="entry name" value="DUF7869"/>
</dbReference>
<comment type="caution">
    <text evidence="2">The sequence shown here is derived from an EMBL/GenBank/DDBJ whole genome shotgun (WGS) entry which is preliminary data.</text>
</comment>
<dbReference type="EMBL" id="CALNXJ010000008">
    <property type="protein sequence ID" value="CAH3045793.1"/>
    <property type="molecule type" value="Genomic_DNA"/>
</dbReference>
<feature type="domain" description="DUF7869" evidence="1">
    <location>
        <begin position="133"/>
        <end position="328"/>
    </location>
</feature>
<dbReference type="Proteomes" id="UP001159428">
    <property type="component" value="Unassembled WGS sequence"/>
</dbReference>